<gene>
    <name evidence="1" type="primary">fxsA</name>
    <name evidence="1" type="ORF">AB0K40_40950</name>
</gene>
<evidence type="ECO:0000313" key="1">
    <source>
        <dbReference type="EMBL" id="MEV4291910.1"/>
    </source>
</evidence>
<sequence length="59" mass="6514">MEQQQNDLAGQLPDCSDLSLRDLDELDSSAFAHALRSLMSPDPRDTEVVAGFSNSIDYQ</sequence>
<dbReference type="EMBL" id="JBFARM010000015">
    <property type="protein sequence ID" value="MEV4291910.1"/>
    <property type="molecule type" value="Genomic_DNA"/>
</dbReference>
<name>A0ABV3HIE2_9ACTN</name>
<reference evidence="1 2" key="1">
    <citation type="submission" date="2024-06" db="EMBL/GenBank/DDBJ databases">
        <title>The Natural Products Discovery Center: Release of the First 8490 Sequenced Strains for Exploring Actinobacteria Biosynthetic Diversity.</title>
        <authorList>
            <person name="Kalkreuter E."/>
            <person name="Kautsar S.A."/>
            <person name="Yang D."/>
            <person name="Bader C.D."/>
            <person name="Teijaro C.N."/>
            <person name="Fluegel L."/>
            <person name="Davis C.M."/>
            <person name="Simpson J.R."/>
            <person name="Lauterbach L."/>
            <person name="Steele A.D."/>
            <person name="Gui C."/>
            <person name="Meng S."/>
            <person name="Li G."/>
            <person name="Viehrig K."/>
            <person name="Ye F."/>
            <person name="Su P."/>
            <person name="Kiefer A.F."/>
            <person name="Nichols A."/>
            <person name="Cepeda A.J."/>
            <person name="Yan W."/>
            <person name="Fan B."/>
            <person name="Jiang Y."/>
            <person name="Adhikari A."/>
            <person name="Zheng C.-J."/>
            <person name="Schuster L."/>
            <person name="Cowan T.M."/>
            <person name="Smanski M.J."/>
            <person name="Chevrette M.G."/>
            <person name="De Carvalho L.P.S."/>
            <person name="Shen B."/>
        </authorList>
    </citation>
    <scope>NUCLEOTIDE SEQUENCE [LARGE SCALE GENOMIC DNA]</scope>
    <source>
        <strain evidence="1 2">NPDC049574</strain>
    </source>
</reference>
<evidence type="ECO:0000313" key="2">
    <source>
        <dbReference type="Proteomes" id="UP001552427"/>
    </source>
</evidence>
<keyword evidence="2" id="KW-1185">Reference proteome</keyword>
<comment type="caution">
    <text evidence="1">The sequence shown here is derived from an EMBL/GenBank/DDBJ whole genome shotgun (WGS) entry which is preliminary data.</text>
</comment>
<organism evidence="1 2">
    <name type="scientific">Nonomuraea bangladeshensis</name>
    <dbReference type="NCBI Taxonomy" id="404385"/>
    <lineage>
        <taxon>Bacteria</taxon>
        <taxon>Bacillati</taxon>
        <taxon>Actinomycetota</taxon>
        <taxon>Actinomycetes</taxon>
        <taxon>Streptosporangiales</taxon>
        <taxon>Streptosporangiaceae</taxon>
        <taxon>Nonomuraea</taxon>
    </lineage>
</organism>
<dbReference type="NCBIfam" id="TIGR04268">
    <property type="entry name" value="FxSxx-COOH"/>
    <property type="match status" value="1"/>
</dbReference>
<protein>
    <submittedName>
        <fullName evidence="1">FxSxx-COOH cyclophane-containing RiPP peptide</fullName>
    </submittedName>
</protein>
<dbReference type="InterPro" id="IPR026334">
    <property type="entry name" value="FxSxx-COOH"/>
</dbReference>
<dbReference type="RefSeq" id="WP_344214034.1">
    <property type="nucleotide sequence ID" value="NZ_BAAAMV010000009.1"/>
</dbReference>
<dbReference type="Proteomes" id="UP001552427">
    <property type="component" value="Unassembled WGS sequence"/>
</dbReference>
<proteinExistence type="predicted"/>
<accession>A0ABV3HIE2</accession>